<dbReference type="InterPro" id="IPR013216">
    <property type="entry name" value="Methyltransf_11"/>
</dbReference>
<feature type="domain" description="Methyltransferase type 11" evidence="1">
    <location>
        <begin position="33"/>
        <end position="81"/>
    </location>
</feature>
<name>A0A059FAF5_9PROT</name>
<sequence>MLHVAPEPVFTSLLSNNPEIDYLSGDLFMESAMIRLDLTDIQFKDNVFDIIICSHILEHIPDDRKAMQEMQRVLKPGGAALIMVPTSGAKTYEDFSITAPEERLVHFGQEDHVRKYGFDIVGRLEACGLTVRTWPQEGELDPDIMEIISSGRRVVFDCRKPANP</sequence>
<keyword evidence="2" id="KW-0489">Methyltransferase</keyword>
<dbReference type="InterPro" id="IPR029063">
    <property type="entry name" value="SAM-dependent_MTases_sf"/>
</dbReference>
<comment type="caution">
    <text evidence="2">The sequence shown here is derived from an EMBL/GenBank/DDBJ whole genome shotgun (WGS) entry which is preliminary data.</text>
</comment>
<dbReference type="SUPFAM" id="SSF53335">
    <property type="entry name" value="S-adenosyl-L-methionine-dependent methyltransferases"/>
    <property type="match status" value="1"/>
</dbReference>
<keyword evidence="3" id="KW-1185">Reference proteome</keyword>
<evidence type="ECO:0000313" key="3">
    <source>
        <dbReference type="Proteomes" id="UP000025171"/>
    </source>
</evidence>
<dbReference type="STRING" id="1280950.HJO_16455"/>
<dbReference type="Pfam" id="PF08241">
    <property type="entry name" value="Methyltransf_11"/>
    <property type="match status" value="1"/>
</dbReference>
<evidence type="ECO:0000259" key="1">
    <source>
        <dbReference type="Pfam" id="PF08241"/>
    </source>
</evidence>
<dbReference type="AlphaFoldDB" id="A0A059FAF5"/>
<dbReference type="GO" id="GO:0008757">
    <property type="term" value="F:S-adenosylmethionine-dependent methyltransferase activity"/>
    <property type="evidence" value="ECO:0007669"/>
    <property type="project" value="InterPro"/>
</dbReference>
<accession>A0A059FAF5</accession>
<reference evidence="2 3" key="1">
    <citation type="journal article" date="2014" name="Antonie Van Leeuwenhoek">
        <title>Hyphomonas beringensis sp. nov. and Hyphomonas chukchiensis sp. nov., isolated from surface seawater of the Bering Sea and Chukchi Sea.</title>
        <authorList>
            <person name="Li C."/>
            <person name="Lai Q."/>
            <person name="Li G."/>
            <person name="Dong C."/>
            <person name="Wang J."/>
            <person name="Liao Y."/>
            <person name="Shao Z."/>
        </authorList>
    </citation>
    <scope>NUCLEOTIDE SEQUENCE [LARGE SCALE GENOMIC DNA]</scope>
    <source>
        <strain evidence="2 3">MHS-2</strain>
    </source>
</reference>
<dbReference type="GO" id="GO:0032259">
    <property type="term" value="P:methylation"/>
    <property type="evidence" value="ECO:0007669"/>
    <property type="project" value="UniProtKB-KW"/>
</dbReference>
<dbReference type="eggNOG" id="COG2226">
    <property type="taxonomic scope" value="Bacteria"/>
</dbReference>
<evidence type="ECO:0000313" key="2">
    <source>
        <dbReference type="EMBL" id="KCZ87582.1"/>
    </source>
</evidence>
<proteinExistence type="predicted"/>
<dbReference type="Proteomes" id="UP000025171">
    <property type="component" value="Unassembled WGS sequence"/>
</dbReference>
<dbReference type="EMBL" id="ARYK01000012">
    <property type="protein sequence ID" value="KCZ87582.1"/>
    <property type="molecule type" value="Genomic_DNA"/>
</dbReference>
<gene>
    <name evidence="2" type="ORF">HJO_16455</name>
</gene>
<organism evidence="2 3">
    <name type="scientific">Hyphomonas johnsonii MHS-2</name>
    <dbReference type="NCBI Taxonomy" id="1280950"/>
    <lineage>
        <taxon>Bacteria</taxon>
        <taxon>Pseudomonadati</taxon>
        <taxon>Pseudomonadota</taxon>
        <taxon>Alphaproteobacteria</taxon>
        <taxon>Hyphomonadales</taxon>
        <taxon>Hyphomonadaceae</taxon>
        <taxon>Hyphomonas</taxon>
    </lineage>
</organism>
<keyword evidence="2" id="KW-0808">Transferase</keyword>
<protein>
    <submittedName>
        <fullName evidence="2">Methyltransferase</fullName>
    </submittedName>
</protein>
<dbReference type="Gene3D" id="3.40.50.150">
    <property type="entry name" value="Vaccinia Virus protein VP39"/>
    <property type="match status" value="1"/>
</dbReference>